<feature type="non-terminal residue" evidence="2">
    <location>
        <position position="110"/>
    </location>
</feature>
<evidence type="ECO:0000313" key="2">
    <source>
        <dbReference type="EMBL" id="CAL4165750.1"/>
    </source>
</evidence>
<feature type="compositionally biased region" description="Low complexity" evidence="1">
    <location>
        <begin position="82"/>
        <end position="94"/>
    </location>
</feature>
<sequence length="110" mass="11339">EEGEEGEVGVPGQVVGASASPKSSDSSWDANDPWDQDIVDASDRVLAHYIEGGLGDIVPGPLEEPDPVGRPAREADIDCVSEAGSCDSDAGSSDSEGDARLGWELDLEGI</sequence>
<proteinExistence type="predicted"/>
<gene>
    <name evidence="2" type="ORF">MNOR_LOCUS33300</name>
</gene>
<feature type="region of interest" description="Disordered" evidence="1">
    <location>
        <begin position="53"/>
        <end position="72"/>
    </location>
</feature>
<accession>A0AAV2S8F2</accession>
<evidence type="ECO:0000313" key="3">
    <source>
        <dbReference type="Proteomes" id="UP001497623"/>
    </source>
</evidence>
<reference evidence="2 3" key="1">
    <citation type="submission" date="2024-05" db="EMBL/GenBank/DDBJ databases">
        <authorList>
            <person name="Wallberg A."/>
        </authorList>
    </citation>
    <scope>NUCLEOTIDE SEQUENCE [LARGE SCALE GENOMIC DNA]</scope>
</reference>
<dbReference type="AlphaFoldDB" id="A0AAV2S8F2"/>
<organism evidence="2 3">
    <name type="scientific">Meganyctiphanes norvegica</name>
    <name type="common">Northern krill</name>
    <name type="synonym">Thysanopoda norvegica</name>
    <dbReference type="NCBI Taxonomy" id="48144"/>
    <lineage>
        <taxon>Eukaryota</taxon>
        <taxon>Metazoa</taxon>
        <taxon>Ecdysozoa</taxon>
        <taxon>Arthropoda</taxon>
        <taxon>Crustacea</taxon>
        <taxon>Multicrustacea</taxon>
        <taxon>Malacostraca</taxon>
        <taxon>Eumalacostraca</taxon>
        <taxon>Eucarida</taxon>
        <taxon>Euphausiacea</taxon>
        <taxon>Euphausiidae</taxon>
        <taxon>Meganyctiphanes</taxon>
    </lineage>
</organism>
<evidence type="ECO:0000256" key="1">
    <source>
        <dbReference type="SAM" id="MobiDB-lite"/>
    </source>
</evidence>
<dbReference type="Proteomes" id="UP001497623">
    <property type="component" value="Unassembled WGS sequence"/>
</dbReference>
<feature type="compositionally biased region" description="Low complexity" evidence="1">
    <location>
        <begin position="8"/>
        <end position="30"/>
    </location>
</feature>
<name>A0AAV2S8F2_MEGNR</name>
<dbReference type="EMBL" id="CAXKWB010047686">
    <property type="protein sequence ID" value="CAL4165750.1"/>
    <property type="molecule type" value="Genomic_DNA"/>
</dbReference>
<keyword evidence="3" id="KW-1185">Reference proteome</keyword>
<protein>
    <submittedName>
        <fullName evidence="2">Uncharacterized protein</fullName>
    </submittedName>
</protein>
<comment type="caution">
    <text evidence="2">The sequence shown here is derived from an EMBL/GenBank/DDBJ whole genome shotgun (WGS) entry which is preliminary data.</text>
</comment>
<feature type="non-terminal residue" evidence="2">
    <location>
        <position position="1"/>
    </location>
</feature>
<feature type="region of interest" description="Disordered" evidence="1">
    <location>
        <begin position="1"/>
        <end position="35"/>
    </location>
</feature>
<feature type="region of interest" description="Disordered" evidence="1">
    <location>
        <begin position="82"/>
        <end position="110"/>
    </location>
</feature>